<dbReference type="PROSITE" id="PS51864">
    <property type="entry name" value="ASTACIN"/>
    <property type="match status" value="2"/>
</dbReference>
<gene>
    <name evidence="9" type="ORF">KGM_204406</name>
</gene>
<dbReference type="InterPro" id="IPR034035">
    <property type="entry name" value="Astacin-like_dom"/>
</dbReference>
<dbReference type="CDD" id="cd16515">
    <property type="entry name" value="RING-HC_LRSAM1"/>
    <property type="match status" value="1"/>
</dbReference>
<evidence type="ECO:0000313" key="9">
    <source>
        <dbReference type="EMBL" id="OWR48440.1"/>
    </source>
</evidence>
<feature type="domain" description="Peptidase M12A" evidence="8">
    <location>
        <begin position="289"/>
        <end position="481"/>
    </location>
</feature>
<keyword evidence="4 5" id="KW-0378">Hydrolase</keyword>
<sequence>MILSGVIVVVYAIFVSAAPVAQNSILVEIEEEYNDVPATVLPSVNGDDEQGSFFEGDMLLTSAQHQAIQHAKLERNGLKGSTKHDKEIMMIEEAIKDIANKSCLKFRKKAKDEHAVTIQGSANGCFSNVGYSPTTSDDSDEEITQVLNLSKGCFKHGTVVHEMLHTLGFYHMQSTFDRDEYVEIVWENIRSGTEHNFAKYTVDTVTDFGVPYDYGSVMHYPEKAFSKNGNRTIIPLKVSLPEGDYEEDVSLDDDHHAWEKSGKFEGDLILNERQRRMIVNNVVEGLARNGLTDSTKRWPNNEVIYFIQPDHFSDDQVRSIQNGIEDLARASCVKFRPYVKGDADAVVIQGSKRGCFSQVGYQGGYQILNLSRRHPADRGCFRLGTVVHELLHTLGFFHMQSSPDRDEFIDVLWDNIIRQARHNFRKYDSLSVSDFGVGYDYDSVLHYSRKAFSSNGQDTLVPKRIGLSEKDIVKLNKMYCDVDAGVISQDSISSFDMEKKRKGAKNKPFVGQGLGYQKGKTVIIKLPKADEQNSPKNPVRGYFSETTQTIHPTLNLETGPKEDTILYDYQFPGHNINEYMSLLPRKKENQDDYKELKIIDANNDDKRNSYFSNEGSIGESDNRDVIRFSQLPAVLQEDKDEVEDSARIYYYGQSDRVQRTMSLFGRQSQGQDVRAKLERKLYIARESPDPEFDLSDCQLKRLPAGIFSICKTIELDGENFIFPPVEVATKTTEDIMKYLCSEMNIKYRPPQVTTELQSQLPNAIHNPFGKQLSLTWEQQETAMIDQENKLHLANQRQREKFLSTLLQEQKDLDDEISKIQENRELERRNLMKTIQKEEKEIECIVRNFLQSERQNPEVIQQQLVYEQLEHDRLLEIARQNYDNVKRSDIIAKMKELLEKDCSINYYKRHYKDNLNNVKQNLLIQESEGELKLEELLNARDEMRTDLVQQLLEDQDVQQAMVSSLLDRVDAKSWSLSQEISLISMHLSRLSIIEQEKKKINMAFNYNEFLQQRMKLVGLLDDLLDQKNLRRKQLINTLKEAESEGNYAHDFWLKSYQKVLDAAPKSLLNVGKLDPLFANHLLQEGVIHCLPFLVKLLISGISLLDINNENLKENGVSFTSDRESILRALKLYVESCSDIMNEPEQITSTEGASLSGVLESKTLEVLKTNETESSVVEGECVVCMDSKSEVVFVPCGHMCCCQPCSQNELETCPMCRINIERKIKVILS</sequence>
<dbReference type="CDD" id="cd04280">
    <property type="entry name" value="ZnMc_astacin_like"/>
    <property type="match status" value="2"/>
</dbReference>
<feature type="coiled-coil region" evidence="6">
    <location>
        <begin position="907"/>
        <end position="952"/>
    </location>
</feature>
<evidence type="ECO:0000256" key="2">
    <source>
        <dbReference type="ARBA" id="ARBA00022833"/>
    </source>
</evidence>
<evidence type="ECO:0000256" key="3">
    <source>
        <dbReference type="PROSITE-ProRule" id="PRU00175"/>
    </source>
</evidence>
<dbReference type="SMART" id="SM00235">
    <property type="entry name" value="ZnMc"/>
    <property type="match status" value="2"/>
</dbReference>
<dbReference type="SUPFAM" id="SSF57850">
    <property type="entry name" value="RING/U-box"/>
    <property type="match status" value="1"/>
</dbReference>
<feature type="signal peptide" evidence="5">
    <location>
        <begin position="1"/>
        <end position="17"/>
    </location>
</feature>
<feature type="coiled-coil region" evidence="6">
    <location>
        <begin position="802"/>
        <end position="854"/>
    </location>
</feature>
<comment type="cofactor">
    <cofactor evidence="4 5">
        <name>Zn(2+)</name>
        <dbReference type="ChEBI" id="CHEBI:29105"/>
    </cofactor>
    <text evidence="4 5">Binds 1 zinc ion per subunit.</text>
</comment>
<dbReference type="GO" id="GO:0004222">
    <property type="term" value="F:metalloendopeptidase activity"/>
    <property type="evidence" value="ECO:0007669"/>
    <property type="project" value="UniProtKB-UniRule"/>
</dbReference>
<keyword evidence="10" id="KW-1185">Reference proteome</keyword>
<dbReference type="InterPro" id="IPR024079">
    <property type="entry name" value="MetalloPept_cat_dom_sf"/>
</dbReference>
<feature type="domain" description="RING-type" evidence="7">
    <location>
        <begin position="1179"/>
        <end position="1215"/>
    </location>
</feature>
<reference evidence="9 10" key="1">
    <citation type="journal article" date="2011" name="Cell">
        <title>The monarch butterfly genome yields insights into long-distance migration.</title>
        <authorList>
            <person name="Zhan S."/>
            <person name="Merlin C."/>
            <person name="Boore J.L."/>
            <person name="Reppert S.M."/>
        </authorList>
    </citation>
    <scope>NUCLEOTIDE SEQUENCE [LARGE SCALE GENOMIC DNA]</scope>
    <source>
        <strain evidence="9">F-2</strain>
    </source>
</reference>
<keyword evidence="4 5" id="KW-0645">Protease</keyword>
<dbReference type="CDD" id="cd09487">
    <property type="entry name" value="SAM_superfamily"/>
    <property type="match status" value="1"/>
</dbReference>
<comment type="caution">
    <text evidence="9">The sequence shown here is derived from an EMBL/GenBank/DDBJ whole genome shotgun (WGS) entry which is preliminary data.</text>
</comment>
<name>A0A212F3Y0_DANPL</name>
<protein>
    <recommendedName>
        <fullName evidence="5">Metalloendopeptidase</fullName>
        <ecNumber evidence="5">3.4.24.-</ecNumber>
    </recommendedName>
</protein>
<keyword evidence="5" id="KW-0732">Signal</keyword>
<dbReference type="EC" id="3.4.24.-" evidence="5"/>
<evidence type="ECO:0000313" key="10">
    <source>
        <dbReference type="Proteomes" id="UP000007151"/>
    </source>
</evidence>
<evidence type="ECO:0000259" key="7">
    <source>
        <dbReference type="PROSITE" id="PS50089"/>
    </source>
</evidence>
<dbReference type="Proteomes" id="UP000007151">
    <property type="component" value="Unassembled WGS sequence"/>
</dbReference>
<dbReference type="Pfam" id="PF01400">
    <property type="entry name" value="Astacin"/>
    <property type="match status" value="2"/>
</dbReference>
<feature type="binding site" evidence="4">
    <location>
        <position position="392"/>
    </location>
    <ligand>
        <name>Zn(2+)</name>
        <dbReference type="ChEBI" id="CHEBI:29105"/>
        <note>catalytic</note>
    </ligand>
</feature>
<feature type="binding site" evidence="4">
    <location>
        <position position="161"/>
    </location>
    <ligand>
        <name>Zn(2+)</name>
        <dbReference type="ChEBI" id="CHEBI:29105"/>
        <note>catalytic</note>
    </ligand>
</feature>
<dbReference type="eggNOG" id="KOG0619">
    <property type="taxonomic scope" value="Eukaryota"/>
</dbReference>
<evidence type="ECO:0000256" key="5">
    <source>
        <dbReference type="RuleBase" id="RU361183"/>
    </source>
</evidence>
<evidence type="ECO:0000259" key="8">
    <source>
        <dbReference type="PROSITE" id="PS51864"/>
    </source>
</evidence>
<evidence type="ECO:0000256" key="4">
    <source>
        <dbReference type="PROSITE-ProRule" id="PRU01211"/>
    </source>
</evidence>
<keyword evidence="4 5" id="KW-0482">Metalloprotease</keyword>
<keyword evidence="1 3" id="KW-0863">Zinc-finger</keyword>
<dbReference type="InParanoid" id="A0A212F3Y0"/>
<comment type="caution">
    <text evidence="4">Lacks conserved residue(s) required for the propagation of feature annotation.</text>
</comment>
<dbReference type="AlphaFoldDB" id="A0A212F3Y0"/>
<feature type="binding site" evidence="4">
    <location>
        <position position="171"/>
    </location>
    <ligand>
        <name>Zn(2+)</name>
        <dbReference type="ChEBI" id="CHEBI:29105"/>
        <note>catalytic</note>
    </ligand>
</feature>
<keyword evidence="2 4" id="KW-0862">Zinc</keyword>
<dbReference type="PROSITE" id="PS50089">
    <property type="entry name" value="ZF_RING_2"/>
    <property type="match status" value="1"/>
</dbReference>
<dbReference type="KEGG" id="dpl:KGM_204406"/>
<feature type="binding site" evidence="4">
    <location>
        <position position="388"/>
    </location>
    <ligand>
        <name>Zn(2+)</name>
        <dbReference type="ChEBI" id="CHEBI:29105"/>
        <note>catalytic</note>
    </ligand>
</feature>
<dbReference type="SUPFAM" id="SSF55486">
    <property type="entry name" value="Metalloproteases ('zincins'), catalytic domain"/>
    <property type="match status" value="2"/>
</dbReference>
<organism evidence="9 10">
    <name type="scientific">Danaus plexippus plexippus</name>
    <dbReference type="NCBI Taxonomy" id="278856"/>
    <lineage>
        <taxon>Eukaryota</taxon>
        <taxon>Metazoa</taxon>
        <taxon>Ecdysozoa</taxon>
        <taxon>Arthropoda</taxon>
        <taxon>Hexapoda</taxon>
        <taxon>Insecta</taxon>
        <taxon>Pterygota</taxon>
        <taxon>Neoptera</taxon>
        <taxon>Endopterygota</taxon>
        <taxon>Lepidoptera</taxon>
        <taxon>Glossata</taxon>
        <taxon>Ditrysia</taxon>
        <taxon>Papilionoidea</taxon>
        <taxon>Nymphalidae</taxon>
        <taxon>Danainae</taxon>
        <taxon>Danaini</taxon>
        <taxon>Danaina</taxon>
        <taxon>Danaus</taxon>
        <taxon>Danaus</taxon>
    </lineage>
</organism>
<feature type="chain" id="PRO_5011820347" description="Metalloendopeptidase" evidence="5">
    <location>
        <begin position="18"/>
        <end position="1227"/>
    </location>
</feature>
<dbReference type="InterPro" id="IPR001506">
    <property type="entry name" value="Peptidase_M12A"/>
</dbReference>
<dbReference type="InterPro" id="IPR013083">
    <property type="entry name" value="Znf_RING/FYVE/PHD"/>
</dbReference>
<feature type="domain" description="Peptidase M12A" evidence="8">
    <location>
        <begin position="23"/>
        <end position="255"/>
    </location>
</feature>
<feature type="active site" evidence="4">
    <location>
        <position position="162"/>
    </location>
</feature>
<dbReference type="EMBL" id="AGBW02010474">
    <property type="protein sequence ID" value="OWR48440.1"/>
    <property type="molecule type" value="Genomic_DNA"/>
</dbReference>
<evidence type="ECO:0000256" key="1">
    <source>
        <dbReference type="ARBA" id="ARBA00022771"/>
    </source>
</evidence>
<accession>A0A212F3Y0</accession>
<feature type="binding site" evidence="4">
    <location>
        <position position="398"/>
    </location>
    <ligand>
        <name>Zn(2+)</name>
        <dbReference type="ChEBI" id="CHEBI:29105"/>
        <note>catalytic</note>
    </ligand>
</feature>
<dbReference type="InterPro" id="IPR001841">
    <property type="entry name" value="Znf_RING"/>
</dbReference>
<feature type="binding site" evidence="4">
    <location>
        <position position="165"/>
    </location>
    <ligand>
        <name>Zn(2+)</name>
        <dbReference type="ChEBI" id="CHEBI:29105"/>
        <note>catalytic</note>
    </ligand>
</feature>
<dbReference type="PRINTS" id="PR00480">
    <property type="entry name" value="ASTACIN"/>
</dbReference>
<dbReference type="Gene3D" id="3.40.390.10">
    <property type="entry name" value="Collagenase (Catalytic Domain)"/>
    <property type="match status" value="2"/>
</dbReference>
<evidence type="ECO:0000256" key="6">
    <source>
        <dbReference type="SAM" id="Coils"/>
    </source>
</evidence>
<dbReference type="GO" id="GO:0006508">
    <property type="term" value="P:proteolysis"/>
    <property type="evidence" value="ECO:0007669"/>
    <property type="project" value="UniProtKB-KW"/>
</dbReference>
<keyword evidence="6" id="KW-0175">Coiled coil</keyword>
<dbReference type="GO" id="GO:0008270">
    <property type="term" value="F:zinc ion binding"/>
    <property type="evidence" value="ECO:0007669"/>
    <property type="project" value="UniProtKB-UniRule"/>
</dbReference>
<dbReference type="PANTHER" id="PTHR10127:SF814">
    <property type="entry name" value="MEPRIN A SUBUNIT BETA"/>
    <property type="match status" value="1"/>
</dbReference>
<keyword evidence="4 5" id="KW-0479">Metal-binding</keyword>
<proteinExistence type="predicted"/>
<dbReference type="Pfam" id="PF13920">
    <property type="entry name" value="zf-C3HC4_3"/>
    <property type="match status" value="1"/>
</dbReference>
<dbReference type="PANTHER" id="PTHR10127">
    <property type="entry name" value="DISCOIDIN, CUB, EGF, LAMININ , AND ZINC METALLOPROTEASE DOMAIN CONTAINING"/>
    <property type="match status" value="1"/>
</dbReference>
<dbReference type="InterPro" id="IPR006026">
    <property type="entry name" value="Peptidase_Metallo"/>
</dbReference>
<dbReference type="Gene3D" id="3.30.40.10">
    <property type="entry name" value="Zinc/RING finger domain, C3HC4 (zinc finger)"/>
    <property type="match status" value="1"/>
</dbReference>
<feature type="active site" evidence="4">
    <location>
        <position position="389"/>
    </location>
</feature>